<dbReference type="PROSITE" id="PS51257">
    <property type="entry name" value="PROKAR_LIPOPROTEIN"/>
    <property type="match status" value="1"/>
</dbReference>
<protein>
    <submittedName>
        <fullName evidence="1">Cellulase</fullName>
    </submittedName>
</protein>
<comment type="caution">
    <text evidence="1">The sequence shown here is derived from an EMBL/GenBank/DDBJ whole genome shotgun (WGS) entry which is preliminary data.</text>
</comment>
<accession>A0ABR7CLL5</accession>
<proteinExistence type="predicted"/>
<evidence type="ECO:0000313" key="1">
    <source>
        <dbReference type="EMBL" id="MBC5616552.1"/>
    </source>
</evidence>
<dbReference type="EMBL" id="JACOOK010000003">
    <property type="protein sequence ID" value="MBC5616552.1"/>
    <property type="molecule type" value="Genomic_DNA"/>
</dbReference>
<name>A0ABR7CLL5_9BACT</name>
<dbReference type="RefSeq" id="WP_182424268.1">
    <property type="nucleotide sequence ID" value="NZ_JACOOK010000003.1"/>
</dbReference>
<reference evidence="1 2" key="1">
    <citation type="submission" date="2020-08" db="EMBL/GenBank/DDBJ databases">
        <title>Genome public.</title>
        <authorList>
            <person name="Liu C."/>
            <person name="Sun Q."/>
        </authorList>
    </citation>
    <scope>NUCLEOTIDE SEQUENCE [LARGE SCALE GENOMIC DNA]</scope>
    <source>
        <strain evidence="1 2">New-7</strain>
    </source>
</reference>
<sequence length="256" mass="29304">MKSYILSLLLVFSGIACCPARPLPKAWVRDSLPALTERCRQLLSRAYMAEKLIGETRSLPGWEGFNVRLYEYRTGRDIRTGAPKTGRVYLLNPEPERLARWIATTCLEVKGSLGFEYTDRLLRWIRGQSGAQFPVRGVVYEAMERPGRYEPYVFKDGVTVYVADNARFPADGHCTPEQLAFYLTLTDADLKPRTGRYARICSTTREQYKAAGGRDEVGDSDSDRRLAWLDTVRRLYRRAMKSDRNELMIAWAKANL</sequence>
<dbReference type="Proteomes" id="UP000636891">
    <property type="component" value="Unassembled WGS sequence"/>
</dbReference>
<organism evidence="1 2">
    <name type="scientific">Alistipes hominis</name>
    <dbReference type="NCBI Taxonomy" id="2763015"/>
    <lineage>
        <taxon>Bacteria</taxon>
        <taxon>Pseudomonadati</taxon>
        <taxon>Bacteroidota</taxon>
        <taxon>Bacteroidia</taxon>
        <taxon>Bacteroidales</taxon>
        <taxon>Rikenellaceae</taxon>
        <taxon>Alistipes</taxon>
    </lineage>
</organism>
<gene>
    <name evidence="1" type="ORF">H8S08_05905</name>
</gene>
<evidence type="ECO:0000313" key="2">
    <source>
        <dbReference type="Proteomes" id="UP000636891"/>
    </source>
</evidence>
<keyword evidence="2" id="KW-1185">Reference proteome</keyword>